<dbReference type="Proteomes" id="UP000320300">
    <property type="component" value="Unassembled WGS sequence"/>
</dbReference>
<feature type="domain" description="DUF6443" evidence="2">
    <location>
        <begin position="98"/>
        <end position="227"/>
    </location>
</feature>
<name>A0A521C6B4_9SPHI</name>
<protein>
    <submittedName>
        <fullName evidence="3">RHS repeat-associated core domain-containing protein</fullName>
    </submittedName>
</protein>
<sequence length="1147" mass="125578">MRYLYLRLLIIFVLSSWVFISSAQNLVLDTYSGQSEIKAASSVTLKPGFYVPQGSTVRIYTGASFQNCVPLASNPSADRNYILTKVFKVPGVLTDAQANQAGRSTCEVNQTIQYLDGLGRPSQNVTIQGSPSFGDLIQPVSYDLFGREDKKYQPYTAPSTGGTYRSDALQSGAGLSAFYTSSQAGITPTAYPFSQIVFEASPLNRVVEQGAPGQSWQPVAGSNTGHTSKTDYSTNTADDAVKLWLISGAGASAANNYTAGALYKTITKDENWVPADGHTGTVDEYKDLEGHVVLKRVWENNSRSLSTYYIYNDFGNLSYVLPPAVNENGSSLSSFTESDIVFNQFIYGYHYDGRNRVIEKKLPGKGWEFIVYNALDQVVMSQDANQRSANQWLFSKYDALGRVLITGIYGNASGRAALQAAYDSHAANQGALWESRDNTGAQGTGYTNAALPTSEITEYYTYSYYDDYDFYNNTFGQPNGSSQVVSSRTKGLPTGSRVKVLGSQSMLLSVNYYDQEGRMITSKSENHLGGSDLIDNSYNFAGELTASTRNHSTSAGNGNVVIANRYEYDHMGRKIAIMESINSQGEVVLNKTNYNEIGQPLLKSLHSTDNGTSYLENTSYLYNERGWLSSSLSGNFSVQFKYADGTTPQYNGNIANQLWGPGNLGNIFTYGYDRLNRLTTAASPNLGENIAYDVMGNITSLSREGYGTNTYSGYAGNQLTQISGFTNSSYAYDANGNLQTDSQKGITIGYNYLNLPSVISGSKTISYTYDASGNKLRKASNLTGTTDYINGIQHKADGSVDIILTEEGLARNNSGTYSYEYTLTDHLGNNRTTFYKNPNGSLEVLQRDDYFAFGLRRGTQAASNENKYLYNGKELQEELGQYDFSTRFYDPVIGRWNVIDPLAEKMTRISPYAYGFNNPIRFTDPDGMEPEDWVMGRNKLPYWDAAVTSAKDKDLKKGDTYIGKTGEYSTSQGYTVQLNSDQSWNYKMPELAANTAGPSLAESVRANMPMLNVAEGIATGVAIIASGEVGGGEAAGNFLLGQAARKSEFLGGLSDYVASKAASFFEGASYTQKVSQQMGKVDDIVHAFPNSVDGFAAKFGQWSTKVGGDGNPYQWLKMQGNYQGKAGVFEYTKDANGLINHRYFNIH</sequence>
<dbReference type="EMBL" id="FXTN01000003">
    <property type="protein sequence ID" value="SMO54944.1"/>
    <property type="molecule type" value="Genomic_DNA"/>
</dbReference>
<dbReference type="Gene3D" id="2.180.10.10">
    <property type="entry name" value="RHS repeat-associated core"/>
    <property type="match status" value="1"/>
</dbReference>
<proteinExistence type="predicted"/>
<dbReference type="InterPro" id="IPR050708">
    <property type="entry name" value="T6SS_VgrG/RHS"/>
</dbReference>
<dbReference type="Pfam" id="PF20041">
    <property type="entry name" value="DUF6443"/>
    <property type="match status" value="1"/>
</dbReference>
<dbReference type="RefSeq" id="WP_142527460.1">
    <property type="nucleotide sequence ID" value="NZ_CBCSJO010000004.1"/>
</dbReference>
<feature type="region of interest" description="Disordered" evidence="1">
    <location>
        <begin position="210"/>
        <end position="232"/>
    </location>
</feature>
<organism evidence="3 4">
    <name type="scientific">Pedobacter westerhofensis</name>
    <dbReference type="NCBI Taxonomy" id="425512"/>
    <lineage>
        <taxon>Bacteria</taxon>
        <taxon>Pseudomonadati</taxon>
        <taxon>Bacteroidota</taxon>
        <taxon>Sphingobacteriia</taxon>
        <taxon>Sphingobacteriales</taxon>
        <taxon>Sphingobacteriaceae</taxon>
        <taxon>Pedobacter</taxon>
    </lineage>
</organism>
<dbReference type="AlphaFoldDB" id="A0A521C6B4"/>
<evidence type="ECO:0000256" key="1">
    <source>
        <dbReference type="SAM" id="MobiDB-lite"/>
    </source>
</evidence>
<accession>A0A521C6B4</accession>
<keyword evidence="4" id="KW-1185">Reference proteome</keyword>
<dbReference type="InterPro" id="IPR045619">
    <property type="entry name" value="DUF6443"/>
</dbReference>
<feature type="compositionally biased region" description="Polar residues" evidence="1">
    <location>
        <begin position="212"/>
        <end position="232"/>
    </location>
</feature>
<dbReference type="NCBIfam" id="TIGR03696">
    <property type="entry name" value="Rhs_assc_core"/>
    <property type="match status" value="1"/>
</dbReference>
<dbReference type="PANTHER" id="PTHR32305">
    <property type="match status" value="1"/>
</dbReference>
<evidence type="ECO:0000313" key="3">
    <source>
        <dbReference type="EMBL" id="SMO54944.1"/>
    </source>
</evidence>
<evidence type="ECO:0000313" key="4">
    <source>
        <dbReference type="Proteomes" id="UP000320300"/>
    </source>
</evidence>
<evidence type="ECO:0000259" key="2">
    <source>
        <dbReference type="Pfam" id="PF20041"/>
    </source>
</evidence>
<gene>
    <name evidence="3" type="ORF">SAMN06265348_103263</name>
</gene>
<dbReference type="PANTHER" id="PTHR32305:SF15">
    <property type="entry name" value="PROTEIN RHSA-RELATED"/>
    <property type="match status" value="1"/>
</dbReference>
<dbReference type="InterPro" id="IPR022385">
    <property type="entry name" value="Rhs_assc_core"/>
</dbReference>
<dbReference type="OrthoDB" id="1191296at2"/>
<reference evidence="3 4" key="1">
    <citation type="submission" date="2017-05" db="EMBL/GenBank/DDBJ databases">
        <authorList>
            <person name="Varghese N."/>
            <person name="Submissions S."/>
        </authorList>
    </citation>
    <scope>NUCLEOTIDE SEQUENCE [LARGE SCALE GENOMIC DNA]</scope>
    <source>
        <strain evidence="3 4">DSM 19036</strain>
    </source>
</reference>